<feature type="compositionally biased region" description="Polar residues" evidence="1">
    <location>
        <begin position="204"/>
        <end position="227"/>
    </location>
</feature>
<organism evidence="2 3">
    <name type="scientific">Colletotrichum higginsianum (strain IMI 349063)</name>
    <name type="common">Crucifer anthracnose fungus</name>
    <dbReference type="NCBI Taxonomy" id="759273"/>
    <lineage>
        <taxon>Eukaryota</taxon>
        <taxon>Fungi</taxon>
        <taxon>Dikarya</taxon>
        <taxon>Ascomycota</taxon>
        <taxon>Pezizomycotina</taxon>
        <taxon>Sordariomycetes</taxon>
        <taxon>Hypocreomycetidae</taxon>
        <taxon>Glomerellales</taxon>
        <taxon>Glomerellaceae</taxon>
        <taxon>Colletotrichum</taxon>
        <taxon>Colletotrichum destructivum species complex</taxon>
    </lineage>
</organism>
<proteinExistence type="predicted"/>
<name>H1W3F5_COLHI</name>
<reference evidence="3" key="1">
    <citation type="journal article" date="2012" name="Nat. Genet.">
        <title>Lifestyle transitions in plant pathogenic Colletotrichum fungi deciphered by genome and transcriptome analyses.</title>
        <authorList>
            <person name="O'Connell R.J."/>
            <person name="Thon M.R."/>
            <person name="Hacquard S."/>
            <person name="Amyotte S.G."/>
            <person name="Kleemann J."/>
            <person name="Torres M.F."/>
            <person name="Damm U."/>
            <person name="Buiate E.A."/>
            <person name="Epstein L."/>
            <person name="Alkan N."/>
            <person name="Altmueller J."/>
            <person name="Alvarado-Balderrama L."/>
            <person name="Bauser C.A."/>
            <person name="Becker C."/>
            <person name="Birren B.W."/>
            <person name="Chen Z."/>
            <person name="Choi J."/>
            <person name="Crouch J.A."/>
            <person name="Duvick J.P."/>
            <person name="Farman M.A."/>
            <person name="Gan P."/>
            <person name="Heiman D."/>
            <person name="Henrissat B."/>
            <person name="Howard R.J."/>
            <person name="Kabbage M."/>
            <person name="Koch C."/>
            <person name="Kracher B."/>
            <person name="Kubo Y."/>
            <person name="Law A.D."/>
            <person name="Lebrun M.-H."/>
            <person name="Lee Y.-H."/>
            <person name="Miyara I."/>
            <person name="Moore N."/>
            <person name="Neumann U."/>
            <person name="Nordstroem K."/>
            <person name="Panaccione D.G."/>
            <person name="Panstruga R."/>
            <person name="Place M."/>
            <person name="Proctor R.H."/>
            <person name="Prusky D."/>
            <person name="Rech G."/>
            <person name="Reinhardt R."/>
            <person name="Rollins J.A."/>
            <person name="Rounsley S."/>
            <person name="Schardl C.L."/>
            <person name="Schwartz D.C."/>
            <person name="Shenoy N."/>
            <person name="Shirasu K."/>
            <person name="Sikhakolli U.R."/>
            <person name="Stueber K."/>
            <person name="Sukno S.A."/>
            <person name="Sweigard J.A."/>
            <person name="Takano Y."/>
            <person name="Takahara H."/>
            <person name="Trail F."/>
            <person name="van der Does H.C."/>
            <person name="Voll L.M."/>
            <person name="Will I."/>
            <person name="Young S."/>
            <person name="Zeng Q."/>
            <person name="Zhang J."/>
            <person name="Zhou S."/>
            <person name="Dickman M.B."/>
            <person name="Schulze-Lefert P."/>
            <person name="Ver Loren van Themaat E."/>
            <person name="Ma L.-J."/>
            <person name="Vaillancourt L.J."/>
        </authorList>
    </citation>
    <scope>NUCLEOTIDE SEQUENCE [LARGE SCALE GENOMIC DNA]</scope>
    <source>
        <strain evidence="3">IMI 349063</strain>
    </source>
</reference>
<dbReference type="HOGENOM" id="CLU_757720_0_0_1"/>
<feature type="region of interest" description="Disordered" evidence="1">
    <location>
        <begin position="126"/>
        <end position="240"/>
    </location>
</feature>
<dbReference type="EMBL" id="CACQ02009280">
    <property type="protein sequence ID" value="CCF47018.1"/>
    <property type="molecule type" value="Genomic_DNA"/>
</dbReference>
<sequence length="366" mass="39984">MSGQATPRASIQDNPIVLSPTPAYLQDKSPTPSEQLHSESGNEPEYNEYDFAPGAPSDISSLIGDNDAEREPRDQDTVAQGEDFSMIFANSIPSMMGHTSMHVPGSDDVGEETGLIINQTMESLRRSGALRVDDDDDEEVEAEEAEDNTVRVPTEQEALTHRGLDQEEAQPEQEAETHIKSIVDFDNDVDKSPVALPSLPRPILSSQSLAPEQTSPNRSNQSPGRTRSSPRRKSIPLGRKLFENKAKQLELETSKMGISQPDDSFSSIPSRILDAATPHAKASRRSSMANEEASAVYEDEFSEIPEAYLEAATPGKANLPQVDEDNEEAADVIGGEIQDEMEDFEDDVEISQGDQAEEQEAAEEEA</sequence>
<dbReference type="STRING" id="759273.H1W3F5"/>
<dbReference type="eggNOG" id="ENOG502SYJI">
    <property type="taxonomic scope" value="Eukaryota"/>
</dbReference>
<feature type="non-terminal residue" evidence="2">
    <location>
        <position position="366"/>
    </location>
</feature>
<gene>
    <name evidence="2" type="ORF">CH063_15572</name>
</gene>
<accession>H1W3F5</accession>
<dbReference type="Proteomes" id="UP000007174">
    <property type="component" value="Unassembled WGS sequence"/>
</dbReference>
<feature type="compositionally biased region" description="Basic and acidic residues" evidence="1">
    <location>
        <begin position="67"/>
        <end position="76"/>
    </location>
</feature>
<protein>
    <submittedName>
        <fullName evidence="2">Uncharacterized protein</fullName>
    </submittedName>
</protein>
<evidence type="ECO:0000313" key="3">
    <source>
        <dbReference type="Proteomes" id="UP000007174"/>
    </source>
</evidence>
<evidence type="ECO:0000256" key="1">
    <source>
        <dbReference type="SAM" id="MobiDB-lite"/>
    </source>
</evidence>
<dbReference type="VEuPathDB" id="FungiDB:CH63R_10260"/>
<dbReference type="AlphaFoldDB" id="H1W3F5"/>
<feature type="region of interest" description="Disordered" evidence="1">
    <location>
        <begin position="1"/>
        <end position="80"/>
    </location>
</feature>
<feature type="compositionally biased region" description="Basic and acidic residues" evidence="1">
    <location>
        <begin position="175"/>
        <end position="191"/>
    </location>
</feature>
<feature type="compositionally biased region" description="Polar residues" evidence="1">
    <location>
        <begin position="1"/>
        <end position="13"/>
    </location>
</feature>
<feature type="compositionally biased region" description="Polar residues" evidence="1">
    <location>
        <begin position="28"/>
        <end position="41"/>
    </location>
</feature>
<feature type="region of interest" description="Disordered" evidence="1">
    <location>
        <begin position="337"/>
        <end position="366"/>
    </location>
</feature>
<evidence type="ECO:0000313" key="2">
    <source>
        <dbReference type="EMBL" id="CCF47018.1"/>
    </source>
</evidence>
<feature type="compositionally biased region" description="Acidic residues" evidence="1">
    <location>
        <begin position="133"/>
        <end position="147"/>
    </location>
</feature>